<dbReference type="PANTHER" id="PTHR30151:SF20">
    <property type="entry name" value="ABC TRANSPORTER PERMEASE PROTEIN HI_0355-RELATED"/>
    <property type="match status" value="1"/>
</dbReference>
<feature type="transmembrane region" description="Helical" evidence="7">
    <location>
        <begin position="71"/>
        <end position="88"/>
    </location>
</feature>
<dbReference type="GO" id="GO:0055085">
    <property type="term" value="P:transmembrane transport"/>
    <property type="evidence" value="ECO:0007669"/>
    <property type="project" value="InterPro"/>
</dbReference>
<evidence type="ECO:0000256" key="7">
    <source>
        <dbReference type="RuleBase" id="RU363032"/>
    </source>
</evidence>
<evidence type="ECO:0000256" key="5">
    <source>
        <dbReference type="ARBA" id="ARBA00022989"/>
    </source>
</evidence>
<evidence type="ECO:0000256" key="1">
    <source>
        <dbReference type="ARBA" id="ARBA00004651"/>
    </source>
</evidence>
<organism evidence="9 10">
    <name type="scientific">Candidatus Pristimantibacillus lignocellulolyticus</name>
    <dbReference type="NCBI Taxonomy" id="2994561"/>
    <lineage>
        <taxon>Bacteria</taxon>
        <taxon>Bacillati</taxon>
        <taxon>Bacillota</taxon>
        <taxon>Bacilli</taxon>
        <taxon>Bacillales</taxon>
        <taxon>Paenibacillaceae</taxon>
        <taxon>Candidatus Pristimantibacillus</taxon>
    </lineage>
</organism>
<gene>
    <name evidence="9" type="ORF">NAG76_03445</name>
</gene>
<dbReference type="KEGG" id="plig:NAG76_03445"/>
<accession>A0A9J6ZH33</accession>
<keyword evidence="3" id="KW-1003">Cell membrane</keyword>
<dbReference type="AlphaFoldDB" id="A0A9J6ZH33"/>
<dbReference type="PANTHER" id="PTHR30151">
    <property type="entry name" value="ALKANE SULFONATE ABC TRANSPORTER-RELATED, MEMBRANE SUBUNIT"/>
    <property type="match status" value="1"/>
</dbReference>
<feature type="domain" description="ABC transmembrane type-1" evidence="8">
    <location>
        <begin position="87"/>
        <end position="271"/>
    </location>
</feature>
<evidence type="ECO:0000256" key="2">
    <source>
        <dbReference type="ARBA" id="ARBA00022448"/>
    </source>
</evidence>
<feature type="transmembrane region" description="Helical" evidence="7">
    <location>
        <begin position="125"/>
        <end position="147"/>
    </location>
</feature>
<dbReference type="Proteomes" id="UP001056756">
    <property type="component" value="Chromosome"/>
</dbReference>
<evidence type="ECO:0000256" key="3">
    <source>
        <dbReference type="ARBA" id="ARBA00022475"/>
    </source>
</evidence>
<dbReference type="CDD" id="cd06261">
    <property type="entry name" value="TM_PBP2"/>
    <property type="match status" value="1"/>
</dbReference>
<evidence type="ECO:0000256" key="6">
    <source>
        <dbReference type="ARBA" id="ARBA00023136"/>
    </source>
</evidence>
<evidence type="ECO:0000313" key="9">
    <source>
        <dbReference type="EMBL" id="URN95327.1"/>
    </source>
</evidence>
<keyword evidence="2 7" id="KW-0813">Transport</keyword>
<comment type="subcellular location">
    <subcellularLocation>
        <location evidence="1 7">Cell membrane</location>
        <topology evidence="1 7">Multi-pass membrane protein</topology>
    </subcellularLocation>
</comment>
<dbReference type="Pfam" id="PF00528">
    <property type="entry name" value="BPD_transp_1"/>
    <property type="match status" value="1"/>
</dbReference>
<sequence>MRSAVREATIMVRPNIEHKSKEFSLLTKAKLKFSESTYLPPTFAFVTLFLLWELAVRLFNINPVTLPAPSAVIIEFFSSISFYLPHAWVTLYEALAGFFLGLTVAIIAGIFMAHSPLLERMLLPIAVLANVTPIMAIAPLFILWFGFDALPKILIASIITFFPMLLNSIVGFRSIDENHLEYMKSLHANKREIFFKLRLPNSLPYLFSAARTCVSLSVMGAVVGEWSGSTEGLGNIIMMSSNYMQTERMFAAICMLAIMGICLTNIVRFIERKALSWHVSSENRS</sequence>
<feature type="transmembrane region" description="Helical" evidence="7">
    <location>
        <begin position="153"/>
        <end position="175"/>
    </location>
</feature>
<dbReference type="SUPFAM" id="SSF161098">
    <property type="entry name" value="MetI-like"/>
    <property type="match status" value="1"/>
</dbReference>
<keyword evidence="5 7" id="KW-1133">Transmembrane helix</keyword>
<proteinExistence type="inferred from homology"/>
<feature type="transmembrane region" description="Helical" evidence="7">
    <location>
        <begin position="94"/>
        <end position="113"/>
    </location>
</feature>
<feature type="transmembrane region" description="Helical" evidence="7">
    <location>
        <begin position="249"/>
        <end position="270"/>
    </location>
</feature>
<dbReference type="GO" id="GO:0005886">
    <property type="term" value="C:plasma membrane"/>
    <property type="evidence" value="ECO:0007669"/>
    <property type="project" value="UniProtKB-SubCell"/>
</dbReference>
<dbReference type="Gene3D" id="1.10.3720.10">
    <property type="entry name" value="MetI-like"/>
    <property type="match status" value="1"/>
</dbReference>
<dbReference type="EMBL" id="CP097899">
    <property type="protein sequence ID" value="URN95327.1"/>
    <property type="molecule type" value="Genomic_DNA"/>
</dbReference>
<feature type="transmembrane region" description="Helical" evidence="7">
    <location>
        <begin position="38"/>
        <end position="59"/>
    </location>
</feature>
<keyword evidence="6 7" id="KW-0472">Membrane</keyword>
<evidence type="ECO:0000259" key="8">
    <source>
        <dbReference type="PROSITE" id="PS50928"/>
    </source>
</evidence>
<evidence type="ECO:0000313" key="10">
    <source>
        <dbReference type="Proteomes" id="UP001056756"/>
    </source>
</evidence>
<reference evidence="9" key="1">
    <citation type="submission" date="2022-05" db="EMBL/GenBank/DDBJ databases">
        <title>Novel bacterial taxa in a minimal lignocellulolytic consortium and its capacity to transform plastics disclosed by genome-resolved metagenomics.</title>
        <authorList>
            <person name="Rodriguez C.A.D."/>
            <person name="Diaz-Garcia L."/>
            <person name="Herrera K."/>
            <person name="Tarazona N.A."/>
            <person name="Sproer C."/>
            <person name="Overmann J."/>
            <person name="Jimenez D.J."/>
        </authorList>
    </citation>
    <scope>NUCLEOTIDE SEQUENCE</scope>
    <source>
        <strain evidence="9">MAG5</strain>
    </source>
</reference>
<protein>
    <submittedName>
        <fullName evidence="9">ABC transporter permease</fullName>
    </submittedName>
</protein>
<evidence type="ECO:0000256" key="4">
    <source>
        <dbReference type="ARBA" id="ARBA00022692"/>
    </source>
</evidence>
<dbReference type="InterPro" id="IPR035906">
    <property type="entry name" value="MetI-like_sf"/>
</dbReference>
<name>A0A9J6ZH33_9BACL</name>
<keyword evidence="4 7" id="KW-0812">Transmembrane</keyword>
<dbReference type="PROSITE" id="PS50928">
    <property type="entry name" value="ABC_TM1"/>
    <property type="match status" value="1"/>
</dbReference>
<dbReference type="InterPro" id="IPR000515">
    <property type="entry name" value="MetI-like"/>
</dbReference>
<comment type="similarity">
    <text evidence="7">Belongs to the binding-protein-dependent transport system permease family.</text>
</comment>